<dbReference type="InterPro" id="IPR036388">
    <property type="entry name" value="WH-like_DNA-bd_sf"/>
</dbReference>
<organism evidence="5 6">
    <name type="scientific">Lacrimispora celerecrescens</name>
    <dbReference type="NCBI Taxonomy" id="29354"/>
    <lineage>
        <taxon>Bacteria</taxon>
        <taxon>Bacillati</taxon>
        <taxon>Bacillota</taxon>
        <taxon>Clostridia</taxon>
        <taxon>Lachnospirales</taxon>
        <taxon>Lachnospiraceae</taxon>
        <taxon>Lacrimispora</taxon>
    </lineage>
</organism>
<dbReference type="AlphaFoldDB" id="A0A084JL87"/>
<dbReference type="PRINTS" id="PR00035">
    <property type="entry name" value="HTHGNTR"/>
</dbReference>
<dbReference type="SMART" id="SM00895">
    <property type="entry name" value="FCD"/>
    <property type="match status" value="1"/>
</dbReference>
<comment type="caution">
    <text evidence="5">The sequence shown here is derived from an EMBL/GenBank/DDBJ whole genome shotgun (WGS) entry which is preliminary data.</text>
</comment>
<dbReference type="PROSITE" id="PS50949">
    <property type="entry name" value="HTH_GNTR"/>
    <property type="match status" value="1"/>
</dbReference>
<dbReference type="InterPro" id="IPR008920">
    <property type="entry name" value="TF_FadR/GntR_C"/>
</dbReference>
<sequence>MDKAISLVDQAYEEIKEKICNFELQPGQVVSDFTLSKEIGMSRTPIREALQRLERDGLVINAGLGKSYEVSRLTKEEIKELFDARLCIEVMAVRLILENENTELKIMELDRINHKMEAFNKEGKIYDAFRTDQEFHDYLVFISENKKLMRFHESLLMQLRRIRMLSYLERTHQDKAFREHDRVLDNLKKGNSQEAQKAIAEHIETSKEDYLDLIGDEEKMHDFGVLRFFAKR</sequence>
<keyword evidence="6" id="KW-1185">Reference proteome</keyword>
<dbReference type="Pfam" id="PF07729">
    <property type="entry name" value="FCD"/>
    <property type="match status" value="1"/>
</dbReference>
<evidence type="ECO:0000256" key="3">
    <source>
        <dbReference type="ARBA" id="ARBA00023163"/>
    </source>
</evidence>
<proteinExistence type="predicted"/>
<protein>
    <recommendedName>
        <fullName evidence="4">HTH gntR-type domain-containing protein</fullName>
    </recommendedName>
</protein>
<dbReference type="InterPro" id="IPR000524">
    <property type="entry name" value="Tscrpt_reg_HTH_GntR"/>
</dbReference>
<name>A0A084JL87_9FIRM</name>
<accession>A0A084JL87</accession>
<keyword evidence="1" id="KW-0805">Transcription regulation</keyword>
<reference evidence="5 6" key="1">
    <citation type="submission" date="2014-07" db="EMBL/GenBank/DDBJ databases">
        <title>Draft genome of Clostridium celerecrescens 152B isolated from sediments associated with methane hydrate from Krishna Godavari basin.</title>
        <authorList>
            <person name="Honkalas V.S."/>
            <person name="Dabir A.P."/>
            <person name="Arora P."/>
            <person name="Dhakephalkar P.K."/>
        </authorList>
    </citation>
    <scope>NUCLEOTIDE SEQUENCE [LARGE SCALE GENOMIC DNA]</scope>
    <source>
        <strain evidence="5 6">152B</strain>
    </source>
</reference>
<dbReference type="InterPro" id="IPR036390">
    <property type="entry name" value="WH_DNA-bd_sf"/>
</dbReference>
<dbReference type="CDD" id="cd07377">
    <property type="entry name" value="WHTH_GntR"/>
    <property type="match status" value="1"/>
</dbReference>
<dbReference type="EMBL" id="JPME01000015">
    <property type="protein sequence ID" value="KEZ89721.1"/>
    <property type="molecule type" value="Genomic_DNA"/>
</dbReference>
<feature type="domain" description="HTH gntR-type" evidence="4">
    <location>
        <begin position="5"/>
        <end position="73"/>
    </location>
</feature>
<dbReference type="SMART" id="SM00345">
    <property type="entry name" value="HTH_GNTR"/>
    <property type="match status" value="1"/>
</dbReference>
<dbReference type="InterPro" id="IPR011711">
    <property type="entry name" value="GntR_C"/>
</dbReference>
<dbReference type="PANTHER" id="PTHR43537">
    <property type="entry name" value="TRANSCRIPTIONAL REGULATOR, GNTR FAMILY"/>
    <property type="match status" value="1"/>
</dbReference>
<dbReference type="STRING" id="29354.IO98_13665"/>
<dbReference type="PANTHER" id="PTHR43537:SF51">
    <property type="entry name" value="HTH-TYPE TRANSCRIPTIONAL REGULATOR LGOR-RELATED"/>
    <property type="match status" value="1"/>
</dbReference>
<keyword evidence="2" id="KW-0238">DNA-binding</keyword>
<dbReference type="GO" id="GO:0003677">
    <property type="term" value="F:DNA binding"/>
    <property type="evidence" value="ECO:0007669"/>
    <property type="project" value="UniProtKB-KW"/>
</dbReference>
<evidence type="ECO:0000313" key="5">
    <source>
        <dbReference type="EMBL" id="KEZ89721.1"/>
    </source>
</evidence>
<dbReference type="Pfam" id="PF00392">
    <property type="entry name" value="GntR"/>
    <property type="match status" value="1"/>
</dbReference>
<dbReference type="GO" id="GO:0003700">
    <property type="term" value="F:DNA-binding transcription factor activity"/>
    <property type="evidence" value="ECO:0007669"/>
    <property type="project" value="InterPro"/>
</dbReference>
<dbReference type="Proteomes" id="UP000028525">
    <property type="component" value="Unassembled WGS sequence"/>
</dbReference>
<evidence type="ECO:0000256" key="2">
    <source>
        <dbReference type="ARBA" id="ARBA00023125"/>
    </source>
</evidence>
<evidence type="ECO:0000313" key="6">
    <source>
        <dbReference type="Proteomes" id="UP000028525"/>
    </source>
</evidence>
<keyword evidence="3" id="KW-0804">Transcription</keyword>
<dbReference type="Gene3D" id="1.20.120.530">
    <property type="entry name" value="GntR ligand-binding domain-like"/>
    <property type="match status" value="1"/>
</dbReference>
<dbReference type="SUPFAM" id="SSF46785">
    <property type="entry name" value="Winged helix' DNA-binding domain"/>
    <property type="match status" value="1"/>
</dbReference>
<dbReference type="RefSeq" id="WP_038281821.1">
    <property type="nucleotide sequence ID" value="NZ_JPME01000015.1"/>
</dbReference>
<dbReference type="SUPFAM" id="SSF48008">
    <property type="entry name" value="GntR ligand-binding domain-like"/>
    <property type="match status" value="1"/>
</dbReference>
<gene>
    <name evidence="5" type="ORF">IO98_13665</name>
</gene>
<evidence type="ECO:0000256" key="1">
    <source>
        <dbReference type="ARBA" id="ARBA00023015"/>
    </source>
</evidence>
<evidence type="ECO:0000259" key="4">
    <source>
        <dbReference type="PROSITE" id="PS50949"/>
    </source>
</evidence>
<dbReference type="Gene3D" id="1.10.10.10">
    <property type="entry name" value="Winged helix-like DNA-binding domain superfamily/Winged helix DNA-binding domain"/>
    <property type="match status" value="1"/>
</dbReference>